<evidence type="ECO:0000313" key="2">
    <source>
        <dbReference type="EMBL" id="RPF22082.1"/>
    </source>
</evidence>
<dbReference type="InterPro" id="IPR019660">
    <property type="entry name" value="Put_sensory_transdc_reg_YbjN"/>
</dbReference>
<dbReference type="AlphaFoldDB" id="A0A3N4Z9L0"/>
<accession>A0A3N4Z9L0</accession>
<dbReference type="EMBL" id="RKQZ01000001">
    <property type="protein sequence ID" value="RPF22082.1"/>
    <property type="molecule type" value="Genomic_DNA"/>
</dbReference>
<sequence>MRFFGPRRREAAEEGDPTGRRTPRTGSPELSDDELRSQVEGVLLRELTDALDDPARVPAPLSRDRVTHWLGESDFSYFVDSEGDIGGMWHGWLFHFLVVGEGSEVLQVRGQWHRDLTIERLEEILEVCNDWNAEWIWPKAYVCVRDNGAVLVYAEVTVDLEHGVSDEQLDQLLQCGLTTGSMFFEHLDEVYPDPLRSAP</sequence>
<dbReference type="Proteomes" id="UP000280501">
    <property type="component" value="Unassembled WGS sequence"/>
</dbReference>
<comment type="caution">
    <text evidence="2">The sequence shown here is derived from an EMBL/GenBank/DDBJ whole genome shotgun (WGS) entry which is preliminary data.</text>
</comment>
<name>A0A3N4Z9L0_9MICO</name>
<dbReference type="CDD" id="cd17511">
    <property type="entry name" value="YbjN_AmyR-like"/>
    <property type="match status" value="1"/>
</dbReference>
<dbReference type="RefSeq" id="WP_246012407.1">
    <property type="nucleotide sequence ID" value="NZ_RKQZ01000001.1"/>
</dbReference>
<feature type="region of interest" description="Disordered" evidence="1">
    <location>
        <begin position="1"/>
        <end position="35"/>
    </location>
</feature>
<organism evidence="2 3">
    <name type="scientific">Myceligenerans xiligouense</name>
    <dbReference type="NCBI Taxonomy" id="253184"/>
    <lineage>
        <taxon>Bacteria</taxon>
        <taxon>Bacillati</taxon>
        <taxon>Actinomycetota</taxon>
        <taxon>Actinomycetes</taxon>
        <taxon>Micrococcales</taxon>
        <taxon>Promicromonosporaceae</taxon>
        <taxon>Myceligenerans</taxon>
    </lineage>
</organism>
<proteinExistence type="predicted"/>
<gene>
    <name evidence="2" type="ORF">EDD34_2726</name>
</gene>
<reference evidence="2 3" key="1">
    <citation type="submission" date="2018-11" db="EMBL/GenBank/DDBJ databases">
        <title>Sequencing the genomes of 1000 actinobacteria strains.</title>
        <authorList>
            <person name="Klenk H.-P."/>
        </authorList>
    </citation>
    <scope>NUCLEOTIDE SEQUENCE [LARGE SCALE GENOMIC DNA]</scope>
    <source>
        <strain evidence="2 3">DSM 15700</strain>
    </source>
</reference>
<protein>
    <submittedName>
        <fullName evidence="2">Putative sensory transduction regulator</fullName>
    </submittedName>
</protein>
<evidence type="ECO:0000313" key="3">
    <source>
        <dbReference type="Proteomes" id="UP000280501"/>
    </source>
</evidence>
<dbReference type="Pfam" id="PF10722">
    <property type="entry name" value="YbjN"/>
    <property type="match status" value="1"/>
</dbReference>
<keyword evidence="3" id="KW-1185">Reference proteome</keyword>
<evidence type="ECO:0000256" key="1">
    <source>
        <dbReference type="SAM" id="MobiDB-lite"/>
    </source>
</evidence>